<dbReference type="RefSeq" id="WP_066463618.1">
    <property type="nucleotide sequence ID" value="NZ_MATO01000030.1"/>
</dbReference>
<sequence length="192" mass="21102">MKKVFIIACFISLFSITPATFAMNSEFQKPDDALEEDVYATPAQEDTGEIIESDPAAPPEILPPLVTTEEQPAAQIETPAAQAEQENANASTTNNENVTTPQVQPELTEQVDQVEEAPQVDATEDVQSIVEETPQTDATSNDTTTSADGDEQDIVIEQSNNFWLFVIAGGTILFIILLLLFQRLRNNNPYDR</sequence>
<protein>
    <recommendedName>
        <fullName evidence="6">Gram-positive cocci surface proteins LPxTG domain-containing protein</fullName>
    </recommendedName>
</protein>
<dbReference type="EMBL" id="MATO01000030">
    <property type="protein sequence ID" value="OCS91264.1"/>
    <property type="molecule type" value="Genomic_DNA"/>
</dbReference>
<evidence type="ECO:0008006" key="6">
    <source>
        <dbReference type="Google" id="ProtNLM"/>
    </source>
</evidence>
<gene>
    <name evidence="4" type="ORF">A6K76_09650</name>
</gene>
<organism evidence="4 5">
    <name type="scientific">Caryophanon latum</name>
    <dbReference type="NCBI Taxonomy" id="33977"/>
    <lineage>
        <taxon>Bacteria</taxon>
        <taxon>Bacillati</taxon>
        <taxon>Bacillota</taxon>
        <taxon>Bacilli</taxon>
        <taxon>Bacillales</taxon>
        <taxon>Caryophanaceae</taxon>
        <taxon>Caryophanon</taxon>
    </lineage>
</organism>
<feature type="region of interest" description="Disordered" evidence="1">
    <location>
        <begin position="79"/>
        <end position="125"/>
    </location>
</feature>
<evidence type="ECO:0000313" key="4">
    <source>
        <dbReference type="EMBL" id="OCS91264.1"/>
    </source>
</evidence>
<accession>A0A1C0YVS7</accession>
<evidence type="ECO:0000313" key="5">
    <source>
        <dbReference type="Proteomes" id="UP000093482"/>
    </source>
</evidence>
<evidence type="ECO:0000256" key="2">
    <source>
        <dbReference type="SAM" id="Phobius"/>
    </source>
</evidence>
<feature type="transmembrane region" description="Helical" evidence="2">
    <location>
        <begin position="162"/>
        <end position="181"/>
    </location>
</feature>
<keyword evidence="2" id="KW-1133">Transmembrane helix</keyword>
<keyword evidence="5" id="KW-1185">Reference proteome</keyword>
<keyword evidence="3" id="KW-0732">Signal</keyword>
<feature type="signal peptide" evidence="3">
    <location>
        <begin position="1"/>
        <end position="21"/>
    </location>
</feature>
<feature type="chain" id="PRO_5039112416" description="Gram-positive cocci surface proteins LPxTG domain-containing protein" evidence="3">
    <location>
        <begin position="22"/>
        <end position="192"/>
    </location>
</feature>
<keyword evidence="2" id="KW-0472">Membrane</keyword>
<feature type="compositionally biased region" description="Low complexity" evidence="1">
    <location>
        <begin position="80"/>
        <end position="100"/>
    </location>
</feature>
<evidence type="ECO:0000256" key="3">
    <source>
        <dbReference type="SAM" id="SignalP"/>
    </source>
</evidence>
<reference evidence="4 5" key="1">
    <citation type="submission" date="2016-07" db="EMBL/GenBank/DDBJ databases">
        <title>Caryophanon latum genome sequencing.</title>
        <authorList>
            <person name="Verma A."/>
            <person name="Pal Y."/>
            <person name="Krishnamurthi S."/>
        </authorList>
    </citation>
    <scope>NUCLEOTIDE SEQUENCE [LARGE SCALE GENOMIC DNA]</scope>
    <source>
        <strain evidence="4 5">DSM 14151</strain>
    </source>
</reference>
<dbReference type="AlphaFoldDB" id="A0A1C0YVS7"/>
<dbReference type="Proteomes" id="UP000093482">
    <property type="component" value="Unassembled WGS sequence"/>
</dbReference>
<proteinExistence type="predicted"/>
<evidence type="ECO:0000256" key="1">
    <source>
        <dbReference type="SAM" id="MobiDB-lite"/>
    </source>
</evidence>
<feature type="compositionally biased region" description="Polar residues" evidence="1">
    <location>
        <begin position="101"/>
        <end position="111"/>
    </location>
</feature>
<keyword evidence="2" id="KW-0812">Transmembrane</keyword>
<name>A0A1C0YVS7_9BACL</name>
<comment type="caution">
    <text evidence="4">The sequence shown here is derived from an EMBL/GenBank/DDBJ whole genome shotgun (WGS) entry which is preliminary data.</text>
</comment>